<accession>A0A4P7NQX8</accession>
<organism evidence="2 3">
    <name type="scientific">Pyricularia oryzae</name>
    <name type="common">Rice blast fungus</name>
    <name type="synonym">Magnaporthe oryzae</name>
    <dbReference type="NCBI Taxonomy" id="318829"/>
    <lineage>
        <taxon>Eukaryota</taxon>
        <taxon>Fungi</taxon>
        <taxon>Dikarya</taxon>
        <taxon>Ascomycota</taxon>
        <taxon>Pezizomycotina</taxon>
        <taxon>Sordariomycetes</taxon>
        <taxon>Sordariomycetidae</taxon>
        <taxon>Magnaporthales</taxon>
        <taxon>Pyriculariaceae</taxon>
        <taxon>Pyricularia</taxon>
    </lineage>
</organism>
<evidence type="ECO:0000256" key="1">
    <source>
        <dbReference type="SAM" id="MobiDB-lite"/>
    </source>
</evidence>
<evidence type="ECO:0000313" key="3">
    <source>
        <dbReference type="Proteomes" id="UP000294847"/>
    </source>
</evidence>
<evidence type="ECO:0000313" key="2">
    <source>
        <dbReference type="EMBL" id="QBZ64777.1"/>
    </source>
</evidence>
<sequence>MSAALLKASKMRPWRFLSAKLAKTCASDATTAMVGATLCWAAVRLMIGRHSTAMRKVPMTLMATLLSQPPSHSTKAPMATPALRTSESSLGSSRSTLAQKSRTLDPLDMSTCHTSTARRTPAALGGRLLRVETSMSARATSPLAVSRHAKITLAAPSRAKYRAASRPSPLLPPVTITVLPVKSDLGSGNVLSWFLMKFVTKLGPLGRRLPLSTKPYATHIDK</sequence>
<name>A0A4P7NQX8_PYROR</name>
<dbReference type="Proteomes" id="UP000294847">
    <property type="component" value="Chromosome 6"/>
</dbReference>
<proteinExistence type="predicted"/>
<dbReference type="EMBL" id="CP034209">
    <property type="protein sequence ID" value="QBZ64777.1"/>
    <property type="molecule type" value="Genomic_DNA"/>
</dbReference>
<feature type="region of interest" description="Disordered" evidence="1">
    <location>
        <begin position="68"/>
        <end position="102"/>
    </location>
</feature>
<gene>
    <name evidence="2" type="ORF">PoMZ_06478</name>
</gene>
<dbReference type="AlphaFoldDB" id="A0A4P7NQX8"/>
<feature type="compositionally biased region" description="Low complexity" evidence="1">
    <location>
        <begin position="83"/>
        <end position="97"/>
    </location>
</feature>
<protein>
    <submittedName>
        <fullName evidence="2">Uncharacterized protein</fullName>
    </submittedName>
</protein>
<reference evidence="2 3" key="1">
    <citation type="journal article" date="2019" name="Mol. Biol. Evol.">
        <title>Blast fungal genomes show frequent chromosomal changes, gene gains and losses, and effector gene turnover.</title>
        <authorList>
            <person name="Gomez Luciano L.B."/>
            <person name="Jason Tsai I."/>
            <person name="Chuma I."/>
            <person name="Tosa Y."/>
            <person name="Chen Y.H."/>
            <person name="Li J.Y."/>
            <person name="Li M.Y."/>
            <person name="Jade Lu M.Y."/>
            <person name="Nakayashiki H."/>
            <person name="Li W.H."/>
        </authorList>
    </citation>
    <scope>NUCLEOTIDE SEQUENCE [LARGE SCALE GENOMIC DNA]</scope>
    <source>
        <strain evidence="2">MZ5-1-6</strain>
    </source>
</reference>